<dbReference type="GO" id="GO:0015288">
    <property type="term" value="F:porin activity"/>
    <property type="evidence" value="ECO:0007669"/>
    <property type="project" value="UniProtKB-KW"/>
</dbReference>
<dbReference type="SUPFAM" id="SSF103647">
    <property type="entry name" value="TSP type-3 repeat"/>
    <property type="match status" value="1"/>
</dbReference>
<dbReference type="InterPro" id="IPR006665">
    <property type="entry name" value="OmpA-like"/>
</dbReference>
<evidence type="ECO:0000256" key="12">
    <source>
        <dbReference type="SAM" id="SignalP"/>
    </source>
</evidence>
<proteinExistence type="predicted"/>
<keyword evidence="3" id="KW-1134">Transmembrane beta strand</keyword>
<evidence type="ECO:0000256" key="10">
    <source>
        <dbReference type="PROSITE-ProRule" id="PRU00473"/>
    </source>
</evidence>
<comment type="caution">
    <text evidence="14">The sequence shown here is derived from an EMBL/GenBank/DDBJ whole genome shotgun (WGS) entry which is preliminary data.</text>
</comment>
<keyword evidence="15" id="KW-1185">Reference proteome</keyword>
<dbReference type="EMBL" id="NXIE01000005">
    <property type="protein sequence ID" value="RXK11980.1"/>
    <property type="molecule type" value="Genomic_DNA"/>
</dbReference>
<dbReference type="CDD" id="cd07185">
    <property type="entry name" value="OmpA_C-like"/>
    <property type="match status" value="1"/>
</dbReference>
<comment type="subcellular location">
    <subcellularLocation>
        <location evidence="1">Cell outer membrane</location>
        <topology evidence="1">Multi-pass membrane protein</topology>
    </subcellularLocation>
</comment>
<name>A0A4Q1ATI0_9BACT</name>
<dbReference type="InterPro" id="IPR011250">
    <property type="entry name" value="OMP/PagP_B-barrel"/>
</dbReference>
<dbReference type="AlphaFoldDB" id="A0A4Q1ATI0"/>
<evidence type="ECO:0000256" key="8">
    <source>
        <dbReference type="ARBA" id="ARBA00023136"/>
    </source>
</evidence>
<dbReference type="GO" id="GO:0005509">
    <property type="term" value="F:calcium ion binding"/>
    <property type="evidence" value="ECO:0007669"/>
    <property type="project" value="InterPro"/>
</dbReference>
<dbReference type="SUPFAM" id="SSF56925">
    <property type="entry name" value="OMPA-like"/>
    <property type="match status" value="1"/>
</dbReference>
<protein>
    <submittedName>
        <fullName evidence="14">Flagellar motor protein MotB</fullName>
    </submittedName>
</protein>
<evidence type="ECO:0000259" key="13">
    <source>
        <dbReference type="PROSITE" id="PS51123"/>
    </source>
</evidence>
<feature type="chain" id="PRO_5020482182" evidence="12">
    <location>
        <begin position="18"/>
        <end position="342"/>
    </location>
</feature>
<keyword evidence="14" id="KW-0282">Flagellum</keyword>
<evidence type="ECO:0000256" key="5">
    <source>
        <dbReference type="ARBA" id="ARBA00022729"/>
    </source>
</evidence>
<feature type="compositionally biased region" description="Polar residues" evidence="11">
    <location>
        <begin position="310"/>
        <end position="326"/>
    </location>
</feature>
<keyword evidence="4" id="KW-0812">Transmembrane</keyword>
<evidence type="ECO:0000256" key="11">
    <source>
        <dbReference type="SAM" id="MobiDB-lite"/>
    </source>
</evidence>
<keyword evidence="5 12" id="KW-0732">Signal</keyword>
<sequence length="342" mass="37768">MKKILISSALCASMLFAANSDYKYEITPMIGGNIAEGNLNLDDDHYPIGGISFGVNIDDSMFDQIEVGILNSLGNVDYENSSEDTNITRLFNNYIKDFELTDSTSLYALVGYGLEHFDTERFGNETSLFGNYGIGLKYKISESMSLKTDIRHLVNTHDRDNNLIYTVGLSIPFGKKAAPAPVVKEEPKPEPVVERKLVEKPVDTDGDGVIDSLDKCPDTPKGDIVDQHGCSLKANLNINFEFDSARINNSYESKIKKFADFMKAFPSVKGKIEAHTDSVGTEEYNQKLSERRAAAAVKALEAYGIDKSRLNSTGYGESKPKATNETAEGRAQNRRVEGSIQR</sequence>
<keyword evidence="6" id="KW-0406">Ion transport</keyword>
<dbReference type="PANTHER" id="PTHR30329">
    <property type="entry name" value="STATOR ELEMENT OF FLAGELLAR MOTOR COMPLEX"/>
    <property type="match status" value="1"/>
</dbReference>
<dbReference type="InterPro" id="IPR036737">
    <property type="entry name" value="OmpA-like_sf"/>
</dbReference>
<dbReference type="InterPro" id="IPR006664">
    <property type="entry name" value="OMP_bac"/>
</dbReference>
<dbReference type="GO" id="GO:0006811">
    <property type="term" value="P:monoatomic ion transport"/>
    <property type="evidence" value="ECO:0007669"/>
    <property type="project" value="UniProtKB-KW"/>
</dbReference>
<dbReference type="Pfam" id="PF13505">
    <property type="entry name" value="OMP_b-brl"/>
    <property type="match status" value="1"/>
</dbReference>
<dbReference type="Proteomes" id="UP000289718">
    <property type="component" value="Unassembled WGS sequence"/>
</dbReference>
<keyword evidence="8 10" id="KW-0472">Membrane</keyword>
<evidence type="ECO:0000256" key="3">
    <source>
        <dbReference type="ARBA" id="ARBA00022452"/>
    </source>
</evidence>
<dbReference type="InterPro" id="IPR028974">
    <property type="entry name" value="TSP_type-3_rpt"/>
</dbReference>
<evidence type="ECO:0000256" key="7">
    <source>
        <dbReference type="ARBA" id="ARBA00023114"/>
    </source>
</evidence>
<gene>
    <name evidence="14" type="ORF">CP965_12440</name>
</gene>
<dbReference type="GO" id="GO:0046930">
    <property type="term" value="C:pore complex"/>
    <property type="evidence" value="ECO:0007669"/>
    <property type="project" value="UniProtKB-KW"/>
</dbReference>
<keyword evidence="14" id="KW-0969">Cilium</keyword>
<dbReference type="PANTHER" id="PTHR30329:SF21">
    <property type="entry name" value="LIPOPROTEIN YIAD-RELATED"/>
    <property type="match status" value="1"/>
</dbReference>
<keyword evidence="2" id="KW-0813">Transport</keyword>
<keyword evidence="14" id="KW-0966">Cell projection</keyword>
<dbReference type="SUPFAM" id="SSF103088">
    <property type="entry name" value="OmpA-like"/>
    <property type="match status" value="1"/>
</dbReference>
<feature type="domain" description="OmpA-like" evidence="13">
    <location>
        <begin position="227"/>
        <end position="342"/>
    </location>
</feature>
<dbReference type="InterPro" id="IPR027385">
    <property type="entry name" value="Beta-barrel_OMP"/>
</dbReference>
<feature type="region of interest" description="Disordered" evidence="11">
    <location>
        <begin position="309"/>
        <end position="342"/>
    </location>
</feature>
<dbReference type="Gene3D" id="2.40.160.20">
    <property type="match status" value="1"/>
</dbReference>
<evidence type="ECO:0000313" key="14">
    <source>
        <dbReference type="EMBL" id="RXK11980.1"/>
    </source>
</evidence>
<evidence type="ECO:0000256" key="4">
    <source>
        <dbReference type="ARBA" id="ARBA00022692"/>
    </source>
</evidence>
<dbReference type="PROSITE" id="PS51123">
    <property type="entry name" value="OMPA_2"/>
    <property type="match status" value="1"/>
</dbReference>
<dbReference type="Pfam" id="PF00691">
    <property type="entry name" value="OmpA"/>
    <property type="match status" value="1"/>
</dbReference>
<accession>A0A4Q1ATI0</accession>
<reference evidence="14 15" key="1">
    <citation type="submission" date="2017-09" db="EMBL/GenBank/DDBJ databases">
        <title>Genomics of the genus Arcobacter.</title>
        <authorList>
            <person name="Perez-Cataluna A."/>
            <person name="Figueras M.J."/>
            <person name="Salas-Masso N."/>
        </authorList>
    </citation>
    <scope>NUCLEOTIDE SEQUENCE [LARGE SCALE GENOMIC DNA]</scope>
    <source>
        <strain evidence="14 15">F156-34</strain>
    </source>
</reference>
<dbReference type="RefSeq" id="WP_129062433.1">
    <property type="nucleotide sequence ID" value="NZ_NXIE01000005.1"/>
</dbReference>
<evidence type="ECO:0000256" key="6">
    <source>
        <dbReference type="ARBA" id="ARBA00023065"/>
    </source>
</evidence>
<organism evidence="14 15">
    <name type="scientific">Halarcobacter mediterraneus</name>
    <dbReference type="NCBI Taxonomy" id="2023153"/>
    <lineage>
        <taxon>Bacteria</taxon>
        <taxon>Pseudomonadati</taxon>
        <taxon>Campylobacterota</taxon>
        <taxon>Epsilonproteobacteria</taxon>
        <taxon>Campylobacterales</taxon>
        <taxon>Arcobacteraceae</taxon>
        <taxon>Halarcobacter</taxon>
    </lineage>
</organism>
<keyword evidence="9" id="KW-0998">Cell outer membrane</keyword>
<feature type="signal peptide" evidence="12">
    <location>
        <begin position="1"/>
        <end position="17"/>
    </location>
</feature>
<dbReference type="Gene3D" id="3.30.1330.60">
    <property type="entry name" value="OmpA-like domain"/>
    <property type="match status" value="1"/>
</dbReference>
<dbReference type="GO" id="GO:0009279">
    <property type="term" value="C:cell outer membrane"/>
    <property type="evidence" value="ECO:0007669"/>
    <property type="project" value="UniProtKB-SubCell"/>
</dbReference>
<dbReference type="InterPro" id="IPR050330">
    <property type="entry name" value="Bact_OuterMem_StrucFunc"/>
</dbReference>
<keyword evidence="7" id="KW-0626">Porin</keyword>
<dbReference type="PRINTS" id="PR01021">
    <property type="entry name" value="OMPADOMAIN"/>
</dbReference>
<evidence type="ECO:0000313" key="15">
    <source>
        <dbReference type="Proteomes" id="UP000289718"/>
    </source>
</evidence>
<evidence type="ECO:0000256" key="1">
    <source>
        <dbReference type="ARBA" id="ARBA00004571"/>
    </source>
</evidence>
<evidence type="ECO:0000256" key="9">
    <source>
        <dbReference type="ARBA" id="ARBA00023237"/>
    </source>
</evidence>
<evidence type="ECO:0000256" key="2">
    <source>
        <dbReference type="ARBA" id="ARBA00022448"/>
    </source>
</evidence>
<dbReference type="OrthoDB" id="9805566at2"/>